<comment type="caution">
    <text evidence="1">The sequence shown here is derived from an EMBL/GenBank/DDBJ whole genome shotgun (WGS) entry which is preliminary data.</text>
</comment>
<evidence type="ECO:0000313" key="2">
    <source>
        <dbReference type="Proteomes" id="UP000232928"/>
    </source>
</evidence>
<name>A0A2N0TKH2_BIFLN</name>
<organism evidence="1 2">
    <name type="scientific">Bifidobacterium longum</name>
    <dbReference type="NCBI Taxonomy" id="216816"/>
    <lineage>
        <taxon>Bacteria</taxon>
        <taxon>Bacillati</taxon>
        <taxon>Actinomycetota</taxon>
        <taxon>Actinomycetes</taxon>
        <taxon>Bifidobacteriales</taxon>
        <taxon>Bifidobacteriaceae</taxon>
        <taxon>Bifidobacterium</taxon>
    </lineage>
</organism>
<accession>A0A2N0TKH2</accession>
<reference evidence="1 2" key="1">
    <citation type="submission" date="2017-12" db="EMBL/GenBank/DDBJ databases">
        <title>Bifidobacterium longum APC/DPC strains.</title>
        <authorList>
            <person name="Arboleya S."/>
        </authorList>
    </citation>
    <scope>NUCLEOTIDE SEQUENCE [LARGE SCALE GENOMIC DNA]</scope>
    <source>
        <strain evidence="1 2">APC1461</strain>
    </source>
</reference>
<dbReference type="EMBL" id="PJEG01000010">
    <property type="protein sequence ID" value="PKD15202.1"/>
    <property type="molecule type" value="Genomic_DNA"/>
</dbReference>
<proteinExistence type="predicted"/>
<dbReference type="RefSeq" id="WP_232778848.1">
    <property type="nucleotide sequence ID" value="NZ_PJEG01000010.1"/>
</dbReference>
<dbReference type="AlphaFoldDB" id="A0A2N0TKH2"/>
<gene>
    <name evidence="1" type="ORF">APC1461_0730</name>
</gene>
<sequence>MLNTETQLAQWLSKQPELNGIPVSLDVPVQRPERFVTIERVGGGETKFIDTPMLAIQCWAGSRVKAAKLADLTKTVLERAWQMPNVARIDVQSTINFPLDESTPRYQITVELTVHKYEAAQ</sequence>
<evidence type="ECO:0000313" key="1">
    <source>
        <dbReference type="EMBL" id="PKD15202.1"/>
    </source>
</evidence>
<protein>
    <submittedName>
        <fullName evidence="1">Phage protein</fullName>
    </submittedName>
</protein>
<dbReference type="Proteomes" id="UP000232928">
    <property type="component" value="Unassembled WGS sequence"/>
</dbReference>